<comment type="caution">
    <text evidence="11">The sequence shown here is derived from an EMBL/GenBank/DDBJ whole genome shotgun (WGS) entry which is preliminary data.</text>
</comment>
<evidence type="ECO:0000313" key="12">
    <source>
        <dbReference type="Proteomes" id="UP001219518"/>
    </source>
</evidence>
<dbReference type="GO" id="GO:0005975">
    <property type="term" value="P:carbohydrate metabolic process"/>
    <property type="evidence" value="ECO:0007669"/>
    <property type="project" value="InterPro"/>
</dbReference>
<dbReference type="Pfam" id="PF14529">
    <property type="entry name" value="Exo_endo_phos_2"/>
    <property type="match status" value="1"/>
</dbReference>
<keyword evidence="8" id="KW-0326">Glycosidase</keyword>
<evidence type="ECO:0000256" key="3">
    <source>
        <dbReference type="ARBA" id="ARBA00022824"/>
    </source>
</evidence>
<comment type="similarity">
    <text evidence="2 8">Belongs to the glycosyl hydrolase 47 family.</text>
</comment>
<dbReference type="CDD" id="cd09276">
    <property type="entry name" value="Rnase_HI_RT_non_LTR"/>
    <property type="match status" value="1"/>
</dbReference>
<dbReference type="InterPro" id="IPR044674">
    <property type="entry name" value="EDEM1/2/3"/>
</dbReference>
<comment type="function">
    <text evidence="5">Involved in the endoplasmic reticulum-associated degradation (ERAD) pathway that targets misfolded glycoproteins for degradation in an N-glycan-dependent manner. May initiate ERAD by promoting the first mannose trimming step of ERAD substrates, from Man9GlcNAc2 to Man8GlcNAc2. Seems to recognize and bind to exposed hydrophobic regions in target proteins.</text>
</comment>
<dbReference type="EC" id="3.2.1.-" evidence="8"/>
<feature type="domain" description="RNase H type-1" evidence="10">
    <location>
        <begin position="1118"/>
        <end position="1255"/>
    </location>
</feature>
<evidence type="ECO:0000256" key="4">
    <source>
        <dbReference type="ARBA" id="ARBA00023180"/>
    </source>
</evidence>
<dbReference type="PANTHER" id="PTHR45679:SF6">
    <property type="entry name" value="ER DEGRADATION-ENHANCING ALPHA-MANNOSIDASE-LIKE PROTEIN 2"/>
    <property type="match status" value="1"/>
</dbReference>
<dbReference type="SUPFAM" id="SSF56219">
    <property type="entry name" value="DNase I-like"/>
    <property type="match status" value="1"/>
</dbReference>
<feature type="compositionally biased region" description="Basic and acidic residues" evidence="9">
    <location>
        <begin position="1896"/>
        <end position="1919"/>
    </location>
</feature>
<keyword evidence="4" id="KW-0325">Glycoprotein</keyword>
<proteinExistence type="inferred from homology"/>
<dbReference type="GO" id="GO:0004523">
    <property type="term" value="F:RNA-DNA hybrid ribonuclease activity"/>
    <property type="evidence" value="ECO:0007669"/>
    <property type="project" value="InterPro"/>
</dbReference>
<accession>A0AAE1HUA9</accession>
<evidence type="ECO:0000256" key="8">
    <source>
        <dbReference type="RuleBase" id="RU361193"/>
    </source>
</evidence>
<sequence>MAKGRKKLKSFADVPPGGAAPSPDDVIRTVGYINLSTPLNPDPVTYDAGASSAGPTDPRRRIPVPDGGSGPLSDTIEDSSEDDDSRERDADLDRRRKSPTPQQPDFQVYSYPPSATGPFNVLVSCEDRNIAALHPMAVGRKFYALQVKPVDIRRSGRGRLLVLLSTAAEANKLLALAPQLGKEEGWLLGLPSAQQPVSYGIVRRVAPNILPADIVSCGEAPNGVRVSEAVRLRRRVVGFGGVPGWADCNTWRVKFTSATRPDKLFLFGCSLPVEPYVFSVTQCPKCLLFGHPEKYCRGRPKCHRCGEDAHDGEACATSQLCCRNCKGAHTSSDPDCPRRKEERDIKTAMAVENISYASAVQRTLAKEPLQGDFLKLLESEDIAVAAVQESKTFFDQLRLGDYELIQNCIPHGQVAALFLHRSLTYTPLDLALPDDLGLEVAAATIHCHGADLTVVSLYALSGAGRVPPHAWQRLSAALPPRVVILGDFNCHSTVWHCAFDDPRGAAVAAWAAAHDLTILNSADRTRIGTAGQRDSIIDLAVVSACFGVSASFRVLPDSHGSDHLPLHVTVPFGPDVAPRQRVFFSTRRWRAGDASTWSAYRRHILQHGADLFRTAPSLAGYDAFMQLVSDAADRALGLRRTATAAGANAAPPRHRTQVWWDASCTEAVRRRWEAQRTYLRRRSHDNYVLWMDAARAATETLQAAKRSRWTQFIEDLHPTADMSAVWRMARRFNGRQPPNPSPGLWLDDFLESYAPALAPPPPPPPLPDPPDAAAADPTFVSQAFSAGDMAAALSCARDTAPGLDGRSLCVALPPGCVALSYADDIALLSAADSLRAALSALRRGVDLVAARLRADGALLSAAKSQYTVFHRRRGLLPPPHLSVDFGDMPYAAKIRYLGLFLTPTWAWHHHLAEMQRKVAKRTGTLRSLAGVRWGCHPALLLKLYRSTIRPLLEYGAGVVDFHRPQRVRNKAQVLCSTALRSALGLMSSSPVNATLIEAAEWPLCQRLAYLTDRLLIRWRSRPGHPALALLQDLWDGVGFSRPWHLRPPLLLERWAALPPAPPGPLQAGPHIWPCYTLPHQSWTEPLDVLPFFPPAPITGLTNPQDRSTEYAILKAGVWRQRHVLATDGSQARDAAGLPTTGAAVYDAVTLVAELFSLPPLCSVYLAEAQAVEQALTTCVRREVHNPTILTDSLSLLKALCSSRPAAATPPQVANIRRLWLSLRDRGAAPQLCWVPAHSNILPNEAADAAAKLARTDGVPEEVREMFQHAYDSYLRYAYPYDELRPLTCDGVDTWGSYSLTLIDALDTLAVMGNFSEFQRVVNILTKKPNFDANINVSVFETNIRIVGGLLSAHLLSHRAGLELEPGWPCNGPLLRLAEDVGRRLLPAFDTPTGMPYGTVNLRHGVPQGETTITCTAGIGTFILEFGTLSRLTGDPVYEEAMTLELHVAMNALLALRHYRSSIGLVGNHIDVATGKWTALDSGIGAGVDSYFEYLAKGAVLLQQPALMKMFEESREAIERHLKRDDWHLWVTMTKGQVTLPVFQSLDAYWPGVLSIVGDISSGMKSLHNYHQVWKQFGFTPEFYNIPQAEVGTNREGYPLRPELAESVMYLSRATGDPYLLEVGVDILRSIQHSARTPCGYATIKDTRDHRQDNRMESFFLAETTKYLYLLFDPDNFIHNRGQHGSVVKTHWGECVMEAGGYVFNTEAHPFDAGALHCCSKAKDRPFILDLDSFRGETLQEHQRRENVKKRVEKLKREKQMLELRLKQLTEQTGAIVKLKKSLSALEQNRPKPVENDAKHAKRQQISTAPTEKTEHVNVGVGQVVEVKWHGATDGDAVWHTKSEELPVQQDNEAKEVKEAKEDVDSNVVVTYESEGPDSPAGEDSVNSDGKLETAFESMPHLDRDENVEEKKSTLSEPSKDPSLLSGPPSHEEPAALPDVLGVSTLLDTLDLLFATQKKSQTKRKKPFDPQELLTQIRHHPQYFMNSSWVNAYECLSCDLQPFLQRWSMSGEFFSTS</sequence>
<name>A0AAE1HUA9_9NEOP</name>
<dbReference type="GO" id="GO:1904154">
    <property type="term" value="P:positive regulation of retrograde protein transport, ER to cytosol"/>
    <property type="evidence" value="ECO:0007669"/>
    <property type="project" value="UniProtKB-ARBA"/>
</dbReference>
<protein>
    <recommendedName>
        <fullName evidence="8">alpha-1,2-Mannosidase</fullName>
        <ecNumber evidence="8">3.2.1.-</ecNumber>
    </recommendedName>
</protein>
<dbReference type="Gene3D" id="1.50.10.10">
    <property type="match status" value="1"/>
</dbReference>
<dbReference type="GO" id="GO:0003676">
    <property type="term" value="F:nucleic acid binding"/>
    <property type="evidence" value="ECO:0007669"/>
    <property type="project" value="InterPro"/>
</dbReference>
<dbReference type="GO" id="GO:0044322">
    <property type="term" value="C:endoplasmic reticulum quality control compartment"/>
    <property type="evidence" value="ECO:0007669"/>
    <property type="project" value="GOC"/>
</dbReference>
<dbReference type="GO" id="GO:0016020">
    <property type="term" value="C:membrane"/>
    <property type="evidence" value="ECO:0007669"/>
    <property type="project" value="InterPro"/>
</dbReference>
<reference evidence="11" key="1">
    <citation type="submission" date="2021-07" db="EMBL/GenBank/DDBJ databases">
        <authorList>
            <person name="Catto M.A."/>
            <person name="Jacobson A."/>
            <person name="Kennedy G."/>
            <person name="Labadie P."/>
            <person name="Hunt B.G."/>
            <person name="Srinivasan R."/>
        </authorList>
    </citation>
    <scope>NUCLEOTIDE SEQUENCE</scope>
    <source>
        <strain evidence="11">PL_HMW_Pooled</strain>
        <tissue evidence="11">Head</tissue>
    </source>
</reference>
<feature type="region of interest" description="Disordered" evidence="9">
    <location>
        <begin position="1"/>
        <end position="111"/>
    </location>
</feature>
<dbReference type="FunFam" id="1.50.10.10:FF:000015">
    <property type="entry name" value="alpha-1,2-Mannosidase"/>
    <property type="match status" value="1"/>
</dbReference>
<feature type="compositionally biased region" description="Basic and acidic residues" evidence="9">
    <location>
        <begin position="85"/>
        <end position="94"/>
    </location>
</feature>
<dbReference type="Proteomes" id="UP001219518">
    <property type="component" value="Unassembled WGS sequence"/>
</dbReference>
<keyword evidence="8" id="KW-0378">Hydrolase</keyword>
<dbReference type="InterPro" id="IPR012341">
    <property type="entry name" value="6hp_glycosidase-like_sf"/>
</dbReference>
<dbReference type="Pfam" id="PF01532">
    <property type="entry name" value="Glyco_hydro_47"/>
    <property type="match status" value="1"/>
</dbReference>
<dbReference type="InterPro" id="IPR036397">
    <property type="entry name" value="RNaseH_sf"/>
</dbReference>
<evidence type="ECO:0000256" key="1">
    <source>
        <dbReference type="ARBA" id="ARBA00004240"/>
    </source>
</evidence>
<dbReference type="GO" id="GO:0005509">
    <property type="term" value="F:calcium ion binding"/>
    <property type="evidence" value="ECO:0007669"/>
    <property type="project" value="InterPro"/>
</dbReference>
<feature type="active site" evidence="6">
    <location>
        <position position="1602"/>
    </location>
</feature>
<evidence type="ECO:0000256" key="5">
    <source>
        <dbReference type="ARBA" id="ARBA00054385"/>
    </source>
</evidence>
<feature type="region of interest" description="Disordered" evidence="9">
    <location>
        <begin position="1896"/>
        <end position="1935"/>
    </location>
</feature>
<dbReference type="PRINTS" id="PR00747">
    <property type="entry name" value="GLYHDRLASE47"/>
</dbReference>
<evidence type="ECO:0000256" key="7">
    <source>
        <dbReference type="PIRSR" id="PIRSR601382-2"/>
    </source>
</evidence>
<feature type="binding site" evidence="7">
    <location>
        <position position="1705"/>
    </location>
    <ligand>
        <name>Ca(2+)</name>
        <dbReference type="ChEBI" id="CHEBI:29108"/>
    </ligand>
</feature>
<dbReference type="InterPro" id="IPR036691">
    <property type="entry name" value="Endo/exonu/phosph_ase_sf"/>
</dbReference>
<dbReference type="EMBL" id="JAHWGI010001289">
    <property type="protein sequence ID" value="KAK3927569.1"/>
    <property type="molecule type" value="Genomic_DNA"/>
</dbReference>
<evidence type="ECO:0000256" key="9">
    <source>
        <dbReference type="SAM" id="MobiDB-lite"/>
    </source>
</evidence>
<feature type="active site" description="Proton donor" evidence="6">
    <location>
        <position position="1340"/>
    </location>
</feature>
<organism evidence="11 12">
    <name type="scientific">Frankliniella fusca</name>
    <dbReference type="NCBI Taxonomy" id="407009"/>
    <lineage>
        <taxon>Eukaryota</taxon>
        <taxon>Metazoa</taxon>
        <taxon>Ecdysozoa</taxon>
        <taxon>Arthropoda</taxon>
        <taxon>Hexapoda</taxon>
        <taxon>Insecta</taxon>
        <taxon>Pterygota</taxon>
        <taxon>Neoptera</taxon>
        <taxon>Paraneoptera</taxon>
        <taxon>Thysanoptera</taxon>
        <taxon>Terebrantia</taxon>
        <taxon>Thripoidea</taxon>
        <taxon>Thripidae</taxon>
        <taxon>Frankliniella</taxon>
    </lineage>
</organism>
<feature type="active site" description="Proton donor" evidence="6">
    <location>
        <position position="1581"/>
    </location>
</feature>
<dbReference type="Gene3D" id="3.60.10.10">
    <property type="entry name" value="Endonuclease/exonuclease/phosphatase"/>
    <property type="match status" value="1"/>
</dbReference>
<dbReference type="SUPFAM" id="SSF53098">
    <property type="entry name" value="Ribonuclease H-like"/>
    <property type="match status" value="1"/>
</dbReference>
<feature type="compositionally biased region" description="Acidic residues" evidence="9">
    <location>
        <begin position="75"/>
        <end position="84"/>
    </location>
</feature>
<dbReference type="GO" id="GO:0004571">
    <property type="term" value="F:mannosyl-oligosaccharide 1,2-alpha-mannosidase activity"/>
    <property type="evidence" value="ECO:0007669"/>
    <property type="project" value="InterPro"/>
</dbReference>
<keyword evidence="7" id="KW-0479">Metal-binding</keyword>
<dbReference type="InterPro" id="IPR036026">
    <property type="entry name" value="Seven-hairpin_glycosidases"/>
</dbReference>
<dbReference type="InterPro" id="IPR005135">
    <property type="entry name" value="Endo/exonuclease/phosphatase"/>
</dbReference>
<keyword evidence="3" id="KW-0256">Endoplasmic reticulum</keyword>
<feature type="compositionally biased region" description="Basic and acidic residues" evidence="9">
    <location>
        <begin position="1788"/>
        <end position="1798"/>
    </location>
</feature>
<comment type="subcellular location">
    <subcellularLocation>
        <location evidence="1">Endoplasmic reticulum</location>
    </subcellularLocation>
</comment>
<dbReference type="Gene3D" id="3.30.420.10">
    <property type="entry name" value="Ribonuclease H-like superfamily/Ribonuclease H"/>
    <property type="match status" value="1"/>
</dbReference>
<feature type="active site" evidence="6">
    <location>
        <position position="1488"/>
    </location>
</feature>
<feature type="region of interest" description="Disordered" evidence="9">
    <location>
        <begin position="1787"/>
        <end position="1813"/>
    </location>
</feature>
<dbReference type="InterPro" id="IPR012337">
    <property type="entry name" value="RNaseH-like_sf"/>
</dbReference>
<keyword evidence="7" id="KW-0106">Calcium</keyword>
<reference evidence="11" key="2">
    <citation type="journal article" date="2023" name="BMC Genomics">
        <title>Pest status, molecular evolution, and epigenetic factors derived from the genome assembly of Frankliniella fusca, a thysanopteran phytovirus vector.</title>
        <authorList>
            <person name="Catto M.A."/>
            <person name="Labadie P.E."/>
            <person name="Jacobson A.L."/>
            <person name="Kennedy G.G."/>
            <person name="Srinivasan R."/>
            <person name="Hunt B.G."/>
        </authorList>
    </citation>
    <scope>NUCLEOTIDE SEQUENCE</scope>
    <source>
        <strain evidence="11">PL_HMW_Pooled</strain>
    </source>
</reference>
<dbReference type="SUPFAM" id="SSF48225">
    <property type="entry name" value="Seven-hairpin glycosidases"/>
    <property type="match status" value="1"/>
</dbReference>
<evidence type="ECO:0000256" key="2">
    <source>
        <dbReference type="ARBA" id="ARBA00007658"/>
    </source>
</evidence>
<dbReference type="GO" id="GO:1904380">
    <property type="term" value="P:endoplasmic reticulum mannose trimming"/>
    <property type="evidence" value="ECO:0007669"/>
    <property type="project" value="InterPro"/>
</dbReference>
<evidence type="ECO:0000313" key="11">
    <source>
        <dbReference type="EMBL" id="KAK3927569.1"/>
    </source>
</evidence>
<comment type="cofactor">
    <cofactor evidence="7">
        <name>Ca(2+)</name>
        <dbReference type="ChEBI" id="CHEBI:29108"/>
    </cofactor>
</comment>
<dbReference type="InterPro" id="IPR001382">
    <property type="entry name" value="Glyco_hydro_47"/>
</dbReference>
<evidence type="ECO:0000256" key="6">
    <source>
        <dbReference type="PIRSR" id="PIRSR601382-1"/>
    </source>
</evidence>
<evidence type="ECO:0000259" key="10">
    <source>
        <dbReference type="PROSITE" id="PS50879"/>
    </source>
</evidence>
<keyword evidence="12" id="KW-1185">Reference proteome</keyword>
<dbReference type="PROSITE" id="PS50879">
    <property type="entry name" value="RNASE_H_1"/>
    <property type="match status" value="1"/>
</dbReference>
<gene>
    <name evidence="11" type="ORF">KUF71_015854</name>
</gene>
<dbReference type="PANTHER" id="PTHR45679">
    <property type="entry name" value="ER DEGRADATION-ENHANCING ALPHA-MANNOSIDASE-LIKE PROTEIN 2"/>
    <property type="match status" value="1"/>
</dbReference>
<dbReference type="InterPro" id="IPR002156">
    <property type="entry name" value="RNaseH_domain"/>
</dbReference>